<dbReference type="GeneID" id="80397889"/>
<dbReference type="KEGG" id="vg:80397889"/>
<evidence type="ECO:0000256" key="1">
    <source>
        <dbReference type="ARBA" id="ARBA00004328"/>
    </source>
</evidence>
<accession>A0A8S5L535</accession>
<evidence type="ECO:0000256" key="2">
    <source>
        <dbReference type="ARBA" id="ARBA00022581"/>
    </source>
</evidence>
<evidence type="ECO:0000256" key="6">
    <source>
        <dbReference type="ARBA" id="ARBA00023296"/>
    </source>
</evidence>
<dbReference type="EMBL" id="BK014104">
    <property type="protein sequence ID" value="DAD52439.1"/>
    <property type="molecule type" value="Genomic_RNA"/>
</dbReference>
<keyword evidence="5" id="KW-1175">Viral attachment to host cell pilus</keyword>
<dbReference type="GO" id="GO:0044423">
    <property type="term" value="C:virion component"/>
    <property type="evidence" value="ECO:0007669"/>
    <property type="project" value="UniProtKB-KW"/>
</dbReference>
<dbReference type="RefSeq" id="YP_010768996.1">
    <property type="nucleotide sequence ID" value="NC_073849.1"/>
</dbReference>
<comment type="similarity">
    <text evidence="7">Belongs to the Leviviricetes maturation protein family.</text>
</comment>
<dbReference type="Pfam" id="PF03863">
    <property type="entry name" value="Phage_mat-A"/>
    <property type="match status" value="1"/>
</dbReference>
<sequence>MKLSYTTTSKDAYSPPIKAEIVLNIGSNWLQRGVLHGPNKPGYPKFLGKRNLTTTLSGQESLKFTPNTGGGHAEIDNPSKDRFELSGTHLPVGRTIECTLFSDPQVASLEQQLNTKLFSNVYSAQSTFAGGVFIGEISQTLRMIRGPARILSKRFMTLSTIFEQIQSDAKGVSRRRRKAYIVRRFSEAWLTFTFGVMPLIGDIESAGERVNQILQKRKVKRVHAKLDDELVDYSTHKNTVGLLKWSTDVAQTTVWRGKGFANITVLPAGSKFALSNFGLGLNDFVPTAYELIPFSFVVDYFSNLNEWVNSHFAAVSTLTIMCCGSEQLAEFKATSTSMAFNGNTVYPTSANGSCGPCLLQMRKVRRWNPDFQGTTFVWGHGPSSQQLINLSALTAALSKVRF</sequence>
<keyword evidence="2" id="KW-0945">Host-virus interaction</keyword>
<keyword evidence="6" id="KW-1160">Virus entry into host cell</keyword>
<proteinExistence type="inferred from homology"/>
<keyword evidence="3" id="KW-1161">Viral attachment to host cell</keyword>
<dbReference type="Proteomes" id="UP000681111">
    <property type="component" value="Segment"/>
</dbReference>
<keyword evidence="9" id="KW-1185">Reference proteome</keyword>
<evidence type="ECO:0000313" key="8">
    <source>
        <dbReference type="EMBL" id="DAD52439.1"/>
    </source>
</evidence>
<name>A0A8S5L535_9VIRU</name>
<organism evidence="8 9">
    <name type="scientific">ssRNA phage SRR5466725_1</name>
    <dbReference type="NCBI Taxonomy" id="2786407"/>
    <lineage>
        <taxon>Viruses</taxon>
        <taxon>Riboviria</taxon>
        <taxon>Orthornavirae</taxon>
        <taxon>Lenarviricota</taxon>
        <taxon>Leviviricetes</taxon>
        <taxon>Norzivirales</taxon>
        <taxon>Atkinsviridae</taxon>
        <taxon>Wulosvivirus</taxon>
        <taxon>Wulosvivirus asiocola</taxon>
    </lineage>
</organism>
<protein>
    <submittedName>
        <fullName evidence="8">Maturation protein</fullName>
    </submittedName>
</protein>
<evidence type="ECO:0000256" key="4">
    <source>
        <dbReference type="ARBA" id="ARBA00022844"/>
    </source>
</evidence>
<evidence type="ECO:0000256" key="3">
    <source>
        <dbReference type="ARBA" id="ARBA00022804"/>
    </source>
</evidence>
<keyword evidence="4" id="KW-0946">Virion</keyword>
<gene>
    <name evidence="8" type="primary">SRR5466725_1_1</name>
</gene>
<dbReference type="GO" id="GO:0039666">
    <property type="term" value="P:virion attachment to host cell pilus"/>
    <property type="evidence" value="ECO:0007669"/>
    <property type="project" value="UniProtKB-KW"/>
</dbReference>
<evidence type="ECO:0000256" key="7">
    <source>
        <dbReference type="ARBA" id="ARBA00035110"/>
    </source>
</evidence>
<comment type="subcellular location">
    <subcellularLocation>
        <location evidence="1">Virion</location>
    </subcellularLocation>
</comment>
<evidence type="ECO:0000256" key="5">
    <source>
        <dbReference type="ARBA" id="ARBA00023104"/>
    </source>
</evidence>
<evidence type="ECO:0000313" key="9">
    <source>
        <dbReference type="Proteomes" id="UP000681111"/>
    </source>
</evidence>
<reference evidence="8" key="1">
    <citation type="submission" date="2020-09" db="EMBL/GenBank/DDBJ databases">
        <title>Leviviricetes taxonomy.</title>
        <authorList>
            <person name="Stockdale S.R."/>
            <person name="Callanan J."/>
            <person name="Adriaenssens E.M."/>
            <person name="Kuhn J.H."/>
            <person name="Rumnieks J."/>
            <person name="Shkoporov A."/>
            <person name="Draper L.A."/>
            <person name="Ross P."/>
            <person name="Hill C."/>
        </authorList>
    </citation>
    <scope>NUCLEOTIDE SEQUENCE</scope>
</reference>
<dbReference type="InterPro" id="IPR005563">
    <property type="entry name" value="A_protein"/>
</dbReference>